<comment type="similarity">
    <text evidence="1">Belongs to the PC-esterase family.</text>
</comment>
<dbReference type="PANTHER" id="PTHR14469">
    <property type="entry name" value="SARCOMA ANTIGEN NY-SAR-23"/>
    <property type="match status" value="1"/>
</dbReference>
<protein>
    <submittedName>
        <fullName evidence="2">PC-esterase domain-containing 1A-like</fullName>
    </submittedName>
</protein>
<gene>
    <name evidence="2" type="ORF">BpHYR1_025315</name>
</gene>
<dbReference type="Proteomes" id="UP000276133">
    <property type="component" value="Unassembled WGS sequence"/>
</dbReference>
<evidence type="ECO:0000313" key="3">
    <source>
        <dbReference type="Proteomes" id="UP000276133"/>
    </source>
</evidence>
<accession>A0A3M7PML7</accession>
<evidence type="ECO:0000256" key="1">
    <source>
        <dbReference type="ARBA" id="ARBA00037957"/>
    </source>
</evidence>
<dbReference type="AlphaFoldDB" id="A0A3M7PML7"/>
<dbReference type="STRING" id="10195.A0A3M7PML7"/>
<keyword evidence="3" id="KW-1185">Reference proteome</keyword>
<sequence>MTSILADIFTSKEAREILRNKFVLIIGDSVVRSCYKDLIKVLQTDAHLQDQQLKAKGEITFENDTLLEGGSYGVMSNDVTYTEVREFKTNIHLVRFYFITRCYSDYLVSICEDIKDEPEKPDVVIMNSGCWDITRYGPSSINEYKKNLPMGIFSLIKVLPSSTVFIWNTTLPLSKEVRGGFMIPEIFDRQSKLREDVLEANHYAIKVMQEYKLDVLDLHYYFLNHIQRRAKDGIHWDATAHRRITNLILNHLCDVWDIKTPGRIIFTSSPKMMDLPENYEFYEEQENKCSNSNGLPNDLANKIDRVVNSIENEGSGEMFVSRNTKRFKSNHNFGHGATNFVNFNQMAPTCAQLPPANVYNQLNVQTINQIAKIQLQNQLTQMFTPIFQEKLMQSNLFQHTTNQNLNLNPKQNGKRKYSFED</sequence>
<reference evidence="2 3" key="1">
    <citation type="journal article" date="2018" name="Sci. Rep.">
        <title>Genomic signatures of local adaptation to the degree of environmental predictability in rotifers.</title>
        <authorList>
            <person name="Franch-Gras L."/>
            <person name="Hahn C."/>
            <person name="Garcia-Roger E.M."/>
            <person name="Carmona M.J."/>
            <person name="Serra M."/>
            <person name="Gomez A."/>
        </authorList>
    </citation>
    <scope>NUCLEOTIDE SEQUENCE [LARGE SCALE GENOMIC DNA]</scope>
    <source>
        <strain evidence="2">HYR1</strain>
    </source>
</reference>
<name>A0A3M7PML7_BRAPC</name>
<proteinExistence type="inferred from homology"/>
<organism evidence="2 3">
    <name type="scientific">Brachionus plicatilis</name>
    <name type="common">Marine rotifer</name>
    <name type="synonym">Brachionus muelleri</name>
    <dbReference type="NCBI Taxonomy" id="10195"/>
    <lineage>
        <taxon>Eukaryota</taxon>
        <taxon>Metazoa</taxon>
        <taxon>Spiralia</taxon>
        <taxon>Gnathifera</taxon>
        <taxon>Rotifera</taxon>
        <taxon>Eurotatoria</taxon>
        <taxon>Monogononta</taxon>
        <taxon>Pseudotrocha</taxon>
        <taxon>Ploima</taxon>
        <taxon>Brachionidae</taxon>
        <taxon>Brachionus</taxon>
    </lineage>
</organism>
<evidence type="ECO:0000313" key="2">
    <source>
        <dbReference type="EMBL" id="RNA00300.1"/>
    </source>
</evidence>
<dbReference type="Gene3D" id="3.40.50.1110">
    <property type="entry name" value="SGNH hydrolase"/>
    <property type="match status" value="1"/>
</dbReference>
<dbReference type="OrthoDB" id="9975373at2759"/>
<dbReference type="InterPro" id="IPR036514">
    <property type="entry name" value="SGNH_hydro_sf"/>
</dbReference>
<dbReference type="EMBL" id="REGN01009833">
    <property type="protein sequence ID" value="RNA00300.1"/>
    <property type="molecule type" value="Genomic_DNA"/>
</dbReference>
<comment type="caution">
    <text evidence="2">The sequence shown here is derived from an EMBL/GenBank/DDBJ whole genome shotgun (WGS) entry which is preliminary data.</text>
</comment>
<dbReference type="PANTHER" id="PTHR14469:SF0">
    <property type="entry name" value="FAMILY WITH SEQUENCE SIMILARITY 113"/>
    <property type="match status" value="1"/>
</dbReference>
<dbReference type="SUPFAM" id="SSF52266">
    <property type="entry name" value="SGNH hydrolase"/>
    <property type="match status" value="1"/>
</dbReference>